<dbReference type="GO" id="GO:0016301">
    <property type="term" value="F:kinase activity"/>
    <property type="evidence" value="ECO:0007669"/>
    <property type="project" value="UniProtKB-KW"/>
</dbReference>
<keyword evidence="4 9" id="KW-1133">Transmembrane helix</keyword>
<keyword evidence="6" id="KW-0675">Receptor</keyword>
<evidence type="ECO:0000256" key="6">
    <source>
        <dbReference type="ARBA" id="ARBA00023170"/>
    </source>
</evidence>
<evidence type="ECO:0000256" key="1">
    <source>
        <dbReference type="ARBA" id="ARBA00004479"/>
    </source>
</evidence>
<evidence type="ECO:0000256" key="4">
    <source>
        <dbReference type="ARBA" id="ARBA00022989"/>
    </source>
</evidence>
<dbReference type="PANTHER" id="PTHR48063">
    <property type="entry name" value="LRR RECEPTOR-LIKE KINASE"/>
    <property type="match status" value="1"/>
</dbReference>
<dbReference type="InterPro" id="IPR032675">
    <property type="entry name" value="LRR_dom_sf"/>
</dbReference>
<keyword evidence="10" id="KW-0808">Transferase</keyword>
<keyword evidence="3" id="KW-0732">Signal</keyword>
<accession>W9SDR4</accession>
<sequence>MDLSRNKLVGCIPEELGDSPELRNLSLSHNHLSGNIPNSIGNSNNQLFGAIPQSLGTLTYINHLNLSYNDLSGRIPKGNQLQTLEKPTSIYAGNLQLRGEPLQKKCPGDGDAVQPPTSNDHEDEDHEEDKKEKILFYFVVLAGYATGLWGVIGTLVFKRNWRVAYFRFVESTKDQIIVVVAVKVARLKKRMQRTTNEE</sequence>
<dbReference type="EMBL" id="KE346145">
    <property type="protein sequence ID" value="EXC27335.1"/>
    <property type="molecule type" value="Genomic_DNA"/>
</dbReference>
<protein>
    <submittedName>
        <fullName evidence="10">Serine/threonine-protein kinase BRI1-like 2</fullName>
    </submittedName>
</protein>
<evidence type="ECO:0000256" key="2">
    <source>
        <dbReference type="ARBA" id="ARBA00022692"/>
    </source>
</evidence>
<dbReference type="InterPro" id="IPR046956">
    <property type="entry name" value="RLP23-like"/>
</dbReference>
<feature type="region of interest" description="Disordered" evidence="8">
    <location>
        <begin position="103"/>
        <end position="127"/>
    </location>
</feature>
<comment type="subcellular location">
    <subcellularLocation>
        <location evidence="1">Membrane</location>
        <topology evidence="1">Single-pass type I membrane protein</topology>
    </subcellularLocation>
</comment>
<keyword evidence="10" id="KW-0418">Kinase</keyword>
<evidence type="ECO:0000256" key="7">
    <source>
        <dbReference type="ARBA" id="ARBA00023180"/>
    </source>
</evidence>
<dbReference type="PROSITE" id="PS51450">
    <property type="entry name" value="LRR"/>
    <property type="match status" value="1"/>
</dbReference>
<evidence type="ECO:0000256" key="9">
    <source>
        <dbReference type="SAM" id="Phobius"/>
    </source>
</evidence>
<organism evidence="10 11">
    <name type="scientific">Morus notabilis</name>
    <dbReference type="NCBI Taxonomy" id="981085"/>
    <lineage>
        <taxon>Eukaryota</taxon>
        <taxon>Viridiplantae</taxon>
        <taxon>Streptophyta</taxon>
        <taxon>Embryophyta</taxon>
        <taxon>Tracheophyta</taxon>
        <taxon>Spermatophyta</taxon>
        <taxon>Magnoliopsida</taxon>
        <taxon>eudicotyledons</taxon>
        <taxon>Gunneridae</taxon>
        <taxon>Pentapetalae</taxon>
        <taxon>rosids</taxon>
        <taxon>fabids</taxon>
        <taxon>Rosales</taxon>
        <taxon>Moraceae</taxon>
        <taxon>Moreae</taxon>
        <taxon>Morus</taxon>
    </lineage>
</organism>
<dbReference type="AlphaFoldDB" id="W9SDR4"/>
<dbReference type="Proteomes" id="UP000030645">
    <property type="component" value="Unassembled WGS sequence"/>
</dbReference>
<dbReference type="InterPro" id="IPR001611">
    <property type="entry name" value="Leu-rich_rpt"/>
</dbReference>
<dbReference type="Gene3D" id="3.80.10.10">
    <property type="entry name" value="Ribonuclease Inhibitor"/>
    <property type="match status" value="1"/>
</dbReference>
<proteinExistence type="predicted"/>
<evidence type="ECO:0000256" key="3">
    <source>
        <dbReference type="ARBA" id="ARBA00022729"/>
    </source>
</evidence>
<dbReference type="GO" id="GO:0016020">
    <property type="term" value="C:membrane"/>
    <property type="evidence" value="ECO:0007669"/>
    <property type="project" value="UniProtKB-SubCell"/>
</dbReference>
<dbReference type="PANTHER" id="PTHR48063:SF112">
    <property type="entry name" value="RECEPTOR LIKE PROTEIN 30-LIKE"/>
    <property type="match status" value="1"/>
</dbReference>
<evidence type="ECO:0000256" key="8">
    <source>
        <dbReference type="SAM" id="MobiDB-lite"/>
    </source>
</evidence>
<gene>
    <name evidence="10" type="ORF">L484_001071</name>
</gene>
<evidence type="ECO:0000313" key="10">
    <source>
        <dbReference type="EMBL" id="EXC27335.1"/>
    </source>
</evidence>
<keyword evidence="7" id="KW-0325">Glycoprotein</keyword>
<keyword evidence="2 9" id="KW-0812">Transmembrane</keyword>
<keyword evidence="11" id="KW-1185">Reference proteome</keyword>
<dbReference type="eggNOG" id="KOG0619">
    <property type="taxonomic scope" value="Eukaryota"/>
</dbReference>
<dbReference type="SUPFAM" id="SSF52058">
    <property type="entry name" value="L domain-like"/>
    <property type="match status" value="1"/>
</dbReference>
<feature type="transmembrane region" description="Helical" evidence="9">
    <location>
        <begin position="134"/>
        <end position="157"/>
    </location>
</feature>
<dbReference type="Pfam" id="PF00560">
    <property type="entry name" value="LRR_1"/>
    <property type="match status" value="2"/>
</dbReference>
<reference evidence="11" key="1">
    <citation type="submission" date="2013-01" db="EMBL/GenBank/DDBJ databases">
        <title>Draft Genome Sequence of a Mulberry Tree, Morus notabilis C.K. Schneid.</title>
        <authorList>
            <person name="He N."/>
            <person name="Zhao S."/>
        </authorList>
    </citation>
    <scope>NUCLEOTIDE SEQUENCE</scope>
</reference>
<evidence type="ECO:0000256" key="5">
    <source>
        <dbReference type="ARBA" id="ARBA00023136"/>
    </source>
</evidence>
<evidence type="ECO:0000313" key="11">
    <source>
        <dbReference type="Proteomes" id="UP000030645"/>
    </source>
</evidence>
<name>W9SDR4_9ROSA</name>
<dbReference type="STRING" id="981085.W9SDR4"/>
<keyword evidence="5 9" id="KW-0472">Membrane</keyword>